<comment type="caution">
    <text evidence="2">The sequence shown here is derived from an EMBL/GenBank/DDBJ whole genome shotgun (WGS) entry which is preliminary data.</text>
</comment>
<dbReference type="Pfam" id="PF04195">
    <property type="entry name" value="Transposase_28"/>
    <property type="match status" value="1"/>
</dbReference>
<accession>A0A396IRS7</accession>
<dbReference type="PANTHER" id="PTHR31099:SF49">
    <property type="entry name" value="MYOSIN HEAVY CHAIN-LIKE PROTEIN"/>
    <property type="match status" value="1"/>
</dbReference>
<dbReference type="PANTHER" id="PTHR31099">
    <property type="entry name" value="OS06G0165300 PROTEIN"/>
    <property type="match status" value="1"/>
</dbReference>
<dbReference type="InterPro" id="IPR007321">
    <property type="entry name" value="Transposase_28"/>
</dbReference>
<sequence>MYVVVLEEFGVKVPFTRFEMDVLKFLNVAPSQIQPNSWAFIKCFEILCEALGVESCKLQRTQLLSWRVVMMNLYERGIVEFLHSMSLTDIHQLWNKEGDSESLELYLLPMLPMTRAERRKYFAYLKAKKEITGYVTSDPAGAIASYGHNSHVNCALSKLGFWSFIWLLKVSRS</sequence>
<evidence type="ECO:0000313" key="2">
    <source>
        <dbReference type="EMBL" id="RHN66645.1"/>
    </source>
</evidence>
<organism evidence="2">
    <name type="scientific">Medicago truncatula</name>
    <name type="common">Barrel medic</name>
    <name type="synonym">Medicago tribuloides</name>
    <dbReference type="NCBI Taxonomy" id="3880"/>
    <lineage>
        <taxon>Eukaryota</taxon>
        <taxon>Viridiplantae</taxon>
        <taxon>Streptophyta</taxon>
        <taxon>Embryophyta</taxon>
        <taxon>Tracheophyta</taxon>
        <taxon>Spermatophyta</taxon>
        <taxon>Magnoliopsida</taxon>
        <taxon>eudicotyledons</taxon>
        <taxon>Gunneridae</taxon>
        <taxon>Pentapetalae</taxon>
        <taxon>rosids</taxon>
        <taxon>fabids</taxon>
        <taxon>Fabales</taxon>
        <taxon>Fabaceae</taxon>
        <taxon>Papilionoideae</taxon>
        <taxon>50 kb inversion clade</taxon>
        <taxon>NPAAA clade</taxon>
        <taxon>Hologalegina</taxon>
        <taxon>IRL clade</taxon>
        <taxon>Trifolieae</taxon>
        <taxon>Medicago</taxon>
    </lineage>
</organism>
<feature type="domain" description="Transposase (putative) gypsy type" evidence="1">
    <location>
        <begin position="8"/>
        <end position="55"/>
    </location>
</feature>
<proteinExistence type="predicted"/>
<dbReference type="Gramene" id="rna14683">
    <property type="protein sequence ID" value="RHN66645.1"/>
    <property type="gene ID" value="gene14683"/>
</dbReference>
<dbReference type="AlphaFoldDB" id="A0A396IRS7"/>
<dbReference type="EMBL" id="PSQE01000003">
    <property type="protein sequence ID" value="RHN66645.1"/>
    <property type="molecule type" value="Genomic_DNA"/>
</dbReference>
<dbReference type="Proteomes" id="UP000265566">
    <property type="component" value="Chromosome 3"/>
</dbReference>
<gene>
    <name evidence="2" type="ORF">MtrunA17_Chr3g0093561</name>
</gene>
<name>A0A396IRS7_MEDTR</name>
<protein>
    <submittedName>
        <fullName evidence="2">Putative transposase (Putative), gypsy type</fullName>
    </submittedName>
</protein>
<evidence type="ECO:0000259" key="1">
    <source>
        <dbReference type="Pfam" id="PF04195"/>
    </source>
</evidence>
<reference evidence="2" key="1">
    <citation type="journal article" date="2018" name="Nat. Plants">
        <title>Whole-genome landscape of Medicago truncatula symbiotic genes.</title>
        <authorList>
            <person name="Pecrix Y."/>
            <person name="Gamas P."/>
            <person name="Carrere S."/>
        </authorList>
    </citation>
    <scope>NUCLEOTIDE SEQUENCE</scope>
    <source>
        <tissue evidence="2">Leaves</tissue>
    </source>
</reference>